<dbReference type="InterPro" id="IPR013783">
    <property type="entry name" value="Ig-like_fold"/>
</dbReference>
<feature type="signal peptide" evidence="3">
    <location>
        <begin position="1"/>
        <end position="22"/>
    </location>
</feature>
<sequence length="401" mass="44341">MRNTVKKAMAIAIAVSMTTSIATVGYNKIQAQETNKTVTFSVEKFTIGQGYVVEPVSVEVSDDMTISDVFEKVMNEKEIKYTGSKDYGYLYLQSIENADTGIIDIPEEIAKMPSYESSYEYEGETYTTSYSAPSNEKNDGNTQPNNGLGEYSYNSMAGWMISVNGDNDNGNLTPADIVKDGDVIRYQFSVYGWGADVGLSNYAGMEPLKVADKTTLTKELAKINKNKAVWMNNENVKTAYENAIKVATKLMATQDEVDEVVAELKKAENETTTVQDATTVQPTTTIQPTTAVQPTTTIQPITTEIQTLGKATVNSVKKVKAGKAKISIKKIAGAEGYQYKYSSTKNFKKGTVIVKTTKKNVLITKKFKKNQKCYVKVRAYKTVNKVRVYGKWSKVKSVKIK</sequence>
<feature type="compositionally biased region" description="Polar residues" evidence="2">
    <location>
        <begin position="132"/>
        <end position="146"/>
    </location>
</feature>
<feature type="region of interest" description="Disordered" evidence="2">
    <location>
        <begin position="126"/>
        <end position="148"/>
    </location>
</feature>
<evidence type="ECO:0000313" key="4">
    <source>
        <dbReference type="EMBL" id="MCT7399978.1"/>
    </source>
</evidence>
<evidence type="ECO:0000256" key="3">
    <source>
        <dbReference type="SAM" id="SignalP"/>
    </source>
</evidence>
<evidence type="ECO:0008006" key="6">
    <source>
        <dbReference type="Google" id="ProtNLM"/>
    </source>
</evidence>
<proteinExistence type="predicted"/>
<name>A0ABT2M475_9FIRM</name>
<evidence type="ECO:0000256" key="1">
    <source>
        <dbReference type="SAM" id="Coils"/>
    </source>
</evidence>
<feature type="coiled-coil region" evidence="1">
    <location>
        <begin position="250"/>
        <end position="277"/>
    </location>
</feature>
<organism evidence="4 5">
    <name type="scientific">Eubacterium album</name>
    <dbReference type="NCBI Taxonomy" id="2978477"/>
    <lineage>
        <taxon>Bacteria</taxon>
        <taxon>Bacillati</taxon>
        <taxon>Bacillota</taxon>
        <taxon>Clostridia</taxon>
        <taxon>Eubacteriales</taxon>
        <taxon>Eubacteriaceae</taxon>
        <taxon>Eubacterium</taxon>
    </lineage>
</organism>
<dbReference type="Gene3D" id="2.60.40.10">
    <property type="entry name" value="Immunoglobulins"/>
    <property type="match status" value="1"/>
</dbReference>
<reference evidence="4" key="1">
    <citation type="submission" date="2022-09" db="EMBL/GenBank/DDBJ databases">
        <title>Eubacterium sp. LFL-14 isolated from human feces.</title>
        <authorList>
            <person name="Liu F."/>
        </authorList>
    </citation>
    <scope>NUCLEOTIDE SEQUENCE</scope>
    <source>
        <strain evidence="4">LFL-14</strain>
    </source>
</reference>
<accession>A0ABT2M475</accession>
<keyword evidence="1" id="KW-0175">Coiled coil</keyword>
<evidence type="ECO:0000256" key="2">
    <source>
        <dbReference type="SAM" id="MobiDB-lite"/>
    </source>
</evidence>
<comment type="caution">
    <text evidence="4">The sequence shown here is derived from an EMBL/GenBank/DDBJ whole genome shotgun (WGS) entry which is preliminary data.</text>
</comment>
<dbReference type="EMBL" id="JAODBU010000015">
    <property type="protein sequence ID" value="MCT7399978.1"/>
    <property type="molecule type" value="Genomic_DNA"/>
</dbReference>
<keyword evidence="5" id="KW-1185">Reference proteome</keyword>
<dbReference type="Proteomes" id="UP001431199">
    <property type="component" value="Unassembled WGS sequence"/>
</dbReference>
<gene>
    <name evidence="4" type="ORF">N5B56_12985</name>
</gene>
<evidence type="ECO:0000313" key="5">
    <source>
        <dbReference type="Proteomes" id="UP001431199"/>
    </source>
</evidence>
<keyword evidence="3" id="KW-0732">Signal</keyword>
<dbReference type="RefSeq" id="WP_260979138.1">
    <property type="nucleotide sequence ID" value="NZ_JAODBU010000015.1"/>
</dbReference>
<protein>
    <recommendedName>
        <fullName evidence="6">DUF4430 domain-containing protein</fullName>
    </recommendedName>
</protein>
<feature type="chain" id="PRO_5045602919" description="DUF4430 domain-containing protein" evidence="3">
    <location>
        <begin position="23"/>
        <end position="401"/>
    </location>
</feature>